<dbReference type="Proteomes" id="UP000466681">
    <property type="component" value="Chromosome"/>
</dbReference>
<gene>
    <name evidence="1" type="ORF">MMOR_17330</name>
</gene>
<organism evidence="1 2">
    <name type="scientific">Mycolicibacterium moriokaense</name>
    <dbReference type="NCBI Taxonomy" id="39691"/>
    <lineage>
        <taxon>Bacteria</taxon>
        <taxon>Bacillati</taxon>
        <taxon>Actinomycetota</taxon>
        <taxon>Actinomycetes</taxon>
        <taxon>Mycobacteriales</taxon>
        <taxon>Mycobacteriaceae</taxon>
        <taxon>Mycolicibacterium</taxon>
    </lineage>
</organism>
<evidence type="ECO:0000313" key="1">
    <source>
        <dbReference type="EMBL" id="BBX00797.1"/>
    </source>
</evidence>
<evidence type="ECO:0008006" key="3">
    <source>
        <dbReference type="Google" id="ProtNLM"/>
    </source>
</evidence>
<proteinExistence type="predicted"/>
<name>A0AAD1M4Z4_9MYCO</name>
<dbReference type="EMBL" id="AP022560">
    <property type="protein sequence ID" value="BBX00797.1"/>
    <property type="molecule type" value="Genomic_DNA"/>
</dbReference>
<reference evidence="1 2" key="1">
    <citation type="journal article" date="2019" name="Emerg. Microbes Infect.">
        <title>Comprehensive subspecies identification of 175 nontuberculous mycobacteria species based on 7547 genomic profiles.</title>
        <authorList>
            <person name="Matsumoto Y."/>
            <person name="Kinjo T."/>
            <person name="Motooka D."/>
            <person name="Nabeya D."/>
            <person name="Jung N."/>
            <person name="Uechi K."/>
            <person name="Horii T."/>
            <person name="Iida T."/>
            <person name="Fujita J."/>
            <person name="Nakamura S."/>
        </authorList>
    </citation>
    <scope>NUCLEOTIDE SEQUENCE [LARGE SCALE GENOMIC DNA]</scope>
    <source>
        <strain evidence="1 2">JCM 6375</strain>
    </source>
</reference>
<evidence type="ECO:0000313" key="2">
    <source>
        <dbReference type="Proteomes" id="UP000466681"/>
    </source>
</evidence>
<sequence length="228" mass="25510">MGGITGGGPSYRVVHLNGDTRDCSRANLKYAPPHPAEIQRHMDAHAEILMRDDGNAIRRTRPENWPARQRFALYAADDGYDEPPSGRGSLFKRRSESQLREAPRWVTLPLLEDLEIWEGELMKQECRNGHAIRGPKDRTADGECRHCGHARGARYRDRQRTAMALLRGLESRGIVITKDTTHRVVTLLEALNKANPALVEAFVEQADSDQLRSLLTVAGAVPTTGRWG</sequence>
<protein>
    <recommendedName>
        <fullName evidence="3">HNH endonuclease</fullName>
    </recommendedName>
</protein>
<dbReference type="AlphaFoldDB" id="A0AAD1M4Z4"/>
<keyword evidence="2" id="KW-1185">Reference proteome</keyword>
<accession>A0AAD1M4Z4</accession>
<dbReference type="RefSeq" id="WP_133056520.1">
    <property type="nucleotide sequence ID" value="NZ_AP022560.1"/>
</dbReference>
<dbReference type="KEGG" id="mmor:MMOR_17330"/>